<name>H1LK90_9LACO</name>
<accession>H1LK90</accession>
<dbReference type="EMBL" id="AGRJ01000256">
    <property type="protein sequence ID" value="EHO47756.1"/>
    <property type="molecule type" value="Genomic_DNA"/>
</dbReference>
<dbReference type="AlphaFoldDB" id="H1LK90"/>
<protein>
    <submittedName>
        <fullName evidence="1">Uncharacterized protein</fullName>
    </submittedName>
</protein>
<evidence type="ECO:0000313" key="1">
    <source>
        <dbReference type="EMBL" id="EHO47756.1"/>
    </source>
</evidence>
<dbReference type="Proteomes" id="UP000005025">
    <property type="component" value="Unassembled WGS sequence"/>
</dbReference>
<evidence type="ECO:0000313" key="2">
    <source>
        <dbReference type="Proteomes" id="UP000005025"/>
    </source>
</evidence>
<organism evidence="1 2">
    <name type="scientific">Lentilactobacillus kisonensis F0435</name>
    <dbReference type="NCBI Taxonomy" id="797516"/>
    <lineage>
        <taxon>Bacteria</taxon>
        <taxon>Bacillati</taxon>
        <taxon>Bacillota</taxon>
        <taxon>Bacilli</taxon>
        <taxon>Lactobacillales</taxon>
        <taxon>Lactobacillaceae</taxon>
        <taxon>Lentilactobacillus</taxon>
    </lineage>
</organism>
<reference evidence="1 2" key="1">
    <citation type="submission" date="2011-09" db="EMBL/GenBank/DDBJ databases">
        <authorList>
            <person name="Weinstock G."/>
            <person name="Sodergren E."/>
            <person name="Clifton S."/>
            <person name="Fulton L."/>
            <person name="Fulton B."/>
            <person name="Courtney L."/>
            <person name="Fronick C."/>
            <person name="Harrison M."/>
            <person name="Strong C."/>
            <person name="Farmer C."/>
            <person name="Delahaunty K."/>
            <person name="Markovic C."/>
            <person name="Hall O."/>
            <person name="Minx P."/>
            <person name="Tomlinson C."/>
            <person name="Mitreva M."/>
            <person name="Hou S."/>
            <person name="Chen J."/>
            <person name="Wollam A."/>
            <person name="Pepin K.H."/>
            <person name="Johnson M."/>
            <person name="Bhonagiri V."/>
            <person name="Zhang X."/>
            <person name="Suruliraj S."/>
            <person name="Warren W."/>
            <person name="Chinwalla A."/>
            <person name="Mardis E.R."/>
            <person name="Wilson R.K."/>
        </authorList>
    </citation>
    <scope>NUCLEOTIDE SEQUENCE [LARGE SCALE GENOMIC DNA]</scope>
    <source>
        <strain evidence="1 2">F0435</strain>
    </source>
</reference>
<sequence>MRNQAVRKRSLSYSVQKSWAWIFEWPGLGAAFCLVEHVSTMLPKK</sequence>
<comment type="caution">
    <text evidence="1">The sequence shown here is derived from an EMBL/GenBank/DDBJ whole genome shotgun (WGS) entry which is preliminary data.</text>
</comment>
<proteinExistence type="predicted"/>
<dbReference type="HOGENOM" id="CLU_214082_0_0_9"/>
<dbReference type="STRING" id="797516.HMPREF9104_03036"/>
<gene>
    <name evidence="1" type="ORF">HMPREF9104_03036</name>
</gene>